<dbReference type="InterPro" id="IPR036259">
    <property type="entry name" value="MFS_trans_sf"/>
</dbReference>
<dbReference type="PANTHER" id="PTHR23502:SF132">
    <property type="entry name" value="POLYAMINE TRANSPORTER 2-RELATED"/>
    <property type="match status" value="1"/>
</dbReference>
<dbReference type="PROSITE" id="PS50850">
    <property type="entry name" value="MFS"/>
    <property type="match status" value="1"/>
</dbReference>
<evidence type="ECO:0000256" key="1">
    <source>
        <dbReference type="ARBA" id="ARBA00004141"/>
    </source>
</evidence>
<dbReference type="InterPro" id="IPR011701">
    <property type="entry name" value="MFS"/>
</dbReference>
<feature type="transmembrane region" description="Helical" evidence="6">
    <location>
        <begin position="350"/>
        <end position="373"/>
    </location>
</feature>
<dbReference type="Proteomes" id="UP000248975">
    <property type="component" value="Unassembled WGS sequence"/>
</dbReference>
<evidence type="ECO:0000256" key="5">
    <source>
        <dbReference type="ARBA" id="ARBA00023136"/>
    </source>
</evidence>
<dbReference type="PANTHER" id="PTHR23502">
    <property type="entry name" value="MAJOR FACILITATOR SUPERFAMILY"/>
    <property type="match status" value="1"/>
</dbReference>
<dbReference type="Pfam" id="PF07690">
    <property type="entry name" value="MFS_1"/>
    <property type="match status" value="1"/>
</dbReference>
<evidence type="ECO:0000313" key="9">
    <source>
        <dbReference type="Proteomes" id="UP000248975"/>
    </source>
</evidence>
<keyword evidence="4 6" id="KW-1133">Transmembrane helix</keyword>
<feature type="transmembrane region" description="Helical" evidence="6">
    <location>
        <begin position="146"/>
        <end position="171"/>
    </location>
</feature>
<feature type="transmembrane region" description="Helical" evidence="6">
    <location>
        <begin position="21"/>
        <end position="40"/>
    </location>
</feature>
<dbReference type="GO" id="GO:0005886">
    <property type="term" value="C:plasma membrane"/>
    <property type="evidence" value="ECO:0007669"/>
    <property type="project" value="TreeGrafter"/>
</dbReference>
<feature type="transmembrane region" description="Helical" evidence="6">
    <location>
        <begin position="60"/>
        <end position="80"/>
    </location>
</feature>
<feature type="transmembrane region" description="Helical" evidence="6">
    <location>
        <begin position="113"/>
        <end position="134"/>
    </location>
</feature>
<feature type="transmembrane region" description="Helical" evidence="6">
    <location>
        <begin position="385"/>
        <end position="405"/>
    </location>
</feature>
<dbReference type="EMBL" id="QFQS01000001">
    <property type="protein sequence ID" value="PZQ99596.1"/>
    <property type="molecule type" value="Genomic_DNA"/>
</dbReference>
<dbReference type="AlphaFoldDB" id="A0A2W5SCJ0"/>
<feature type="transmembrane region" description="Helical" evidence="6">
    <location>
        <begin position="290"/>
        <end position="312"/>
    </location>
</feature>
<evidence type="ECO:0000313" key="8">
    <source>
        <dbReference type="EMBL" id="PZQ99596.1"/>
    </source>
</evidence>
<feature type="domain" description="Major facilitator superfamily (MFS) profile" evidence="7">
    <location>
        <begin position="21"/>
        <end position="410"/>
    </location>
</feature>
<evidence type="ECO:0000256" key="4">
    <source>
        <dbReference type="ARBA" id="ARBA00022989"/>
    </source>
</evidence>
<name>A0A2W5SCJ0_CERSP</name>
<dbReference type="Gene3D" id="1.20.1720.10">
    <property type="entry name" value="Multidrug resistance protein D"/>
    <property type="match status" value="1"/>
</dbReference>
<dbReference type="PROSITE" id="PS00216">
    <property type="entry name" value="SUGAR_TRANSPORT_1"/>
    <property type="match status" value="1"/>
</dbReference>
<dbReference type="InterPro" id="IPR020846">
    <property type="entry name" value="MFS_dom"/>
</dbReference>
<sequence length="411" mass="43499">MTEQTNYVQPVAREGLHQTEFIALVAMLFATIAFSIDSMLPALPSIAAELSPTNPNAAQLVITSFVFGMGIGTFFAGPISDAYGRKAVILGGSALYCLGAIAAWAAPSLELVLAARVLQGLGAAAPRIVSLAMVRDKYSGRAMAQIISFAMIVFMLVPALAPAMGMGIIHLVGWRGLFLAFLLFAVVANLWLGLRQPETLPPERRRPLHFGTLASAFVEVFSHRTVQIATGVMALCFGMLFGTISSIQPIFEQSFDKGDTFPLWFALIALFSALSSFTNASLVMRLGMRLLITTALTAILVLSAVMVGLTFSGLLPHAWYFTAFVIWMVGMFFMMGMVMGNLNALAMEPVGHIAGMAASATGAISTVLGVALAAPLGLAFDGTPLPLLLGILVLAVVGRALMAVMPHRVAT</sequence>
<keyword evidence="3 6" id="KW-0812">Transmembrane</keyword>
<dbReference type="InterPro" id="IPR005829">
    <property type="entry name" value="Sugar_transporter_CS"/>
</dbReference>
<protein>
    <submittedName>
        <fullName evidence="8">Multidrug MFS transporter</fullName>
    </submittedName>
</protein>
<dbReference type="SUPFAM" id="SSF103473">
    <property type="entry name" value="MFS general substrate transporter"/>
    <property type="match status" value="1"/>
</dbReference>
<feature type="transmembrane region" description="Helical" evidence="6">
    <location>
        <begin position="318"/>
        <end position="338"/>
    </location>
</feature>
<dbReference type="GO" id="GO:1990961">
    <property type="term" value="P:xenobiotic detoxification by transmembrane export across the plasma membrane"/>
    <property type="evidence" value="ECO:0007669"/>
    <property type="project" value="TreeGrafter"/>
</dbReference>
<evidence type="ECO:0000256" key="2">
    <source>
        <dbReference type="ARBA" id="ARBA00022448"/>
    </source>
</evidence>
<feature type="transmembrane region" description="Helical" evidence="6">
    <location>
        <begin position="232"/>
        <end position="251"/>
    </location>
</feature>
<accession>A0A2W5SCJ0</accession>
<evidence type="ECO:0000256" key="3">
    <source>
        <dbReference type="ARBA" id="ARBA00022692"/>
    </source>
</evidence>
<proteinExistence type="predicted"/>
<evidence type="ECO:0000256" key="6">
    <source>
        <dbReference type="SAM" id="Phobius"/>
    </source>
</evidence>
<dbReference type="GO" id="GO:0022857">
    <property type="term" value="F:transmembrane transporter activity"/>
    <property type="evidence" value="ECO:0007669"/>
    <property type="project" value="InterPro"/>
</dbReference>
<comment type="subcellular location">
    <subcellularLocation>
        <location evidence="1">Membrane</location>
        <topology evidence="1">Multi-pass membrane protein</topology>
    </subcellularLocation>
</comment>
<keyword evidence="2" id="KW-0813">Transport</keyword>
<evidence type="ECO:0000259" key="7">
    <source>
        <dbReference type="PROSITE" id="PS50850"/>
    </source>
</evidence>
<gene>
    <name evidence="8" type="ORF">DI533_02710</name>
</gene>
<keyword evidence="5 6" id="KW-0472">Membrane</keyword>
<reference evidence="8 9" key="1">
    <citation type="submission" date="2017-08" db="EMBL/GenBank/DDBJ databases">
        <title>Infants hospitalized years apart are colonized by the same room-sourced microbial strains.</title>
        <authorList>
            <person name="Brooks B."/>
            <person name="Olm M.R."/>
            <person name="Firek B.A."/>
            <person name="Baker R."/>
            <person name="Thomas B.C."/>
            <person name="Morowitz M.J."/>
            <person name="Banfield J.F."/>
        </authorList>
    </citation>
    <scope>NUCLEOTIDE SEQUENCE [LARGE SCALE GENOMIC DNA]</scope>
    <source>
        <strain evidence="8">S2_003_000_R2_11</strain>
    </source>
</reference>
<feature type="transmembrane region" description="Helical" evidence="6">
    <location>
        <begin position="87"/>
        <end position="107"/>
    </location>
</feature>
<organism evidence="8 9">
    <name type="scientific">Cereibacter sphaeroides</name>
    <name type="common">Rhodobacter sphaeroides</name>
    <dbReference type="NCBI Taxonomy" id="1063"/>
    <lineage>
        <taxon>Bacteria</taxon>
        <taxon>Pseudomonadati</taxon>
        <taxon>Pseudomonadota</taxon>
        <taxon>Alphaproteobacteria</taxon>
        <taxon>Rhodobacterales</taxon>
        <taxon>Paracoccaceae</taxon>
        <taxon>Cereibacter</taxon>
    </lineage>
</organism>
<feature type="transmembrane region" description="Helical" evidence="6">
    <location>
        <begin position="177"/>
        <end position="194"/>
    </location>
</feature>
<feature type="transmembrane region" description="Helical" evidence="6">
    <location>
        <begin position="263"/>
        <end position="283"/>
    </location>
</feature>
<comment type="caution">
    <text evidence="8">The sequence shown here is derived from an EMBL/GenBank/DDBJ whole genome shotgun (WGS) entry which is preliminary data.</text>
</comment>